<accession>A0AB73M2A8</accession>
<evidence type="ECO:0000313" key="2">
    <source>
        <dbReference type="Proteomes" id="UP000180113"/>
    </source>
</evidence>
<sequence length="107" mass="11457">MMTHPVDIGLPPGADAEMSERQFEDYDGVLARLVWSPEMPLPEHLAARNIALAVAQRPDGSIITDNPHLAPAVYVFDTSHTVADARAVAKALTDAADLADLWIGGAR</sequence>
<dbReference type="AlphaFoldDB" id="A0AB73M2A8"/>
<organism evidence="1 2">
    <name type="scientific">Mycobacteroides chelonae</name>
    <name type="common">Mycobacterium chelonae</name>
    <dbReference type="NCBI Taxonomy" id="1774"/>
    <lineage>
        <taxon>Bacteria</taxon>
        <taxon>Bacillati</taxon>
        <taxon>Actinomycetota</taxon>
        <taxon>Actinomycetes</taxon>
        <taxon>Mycobacteriales</taxon>
        <taxon>Mycobacteriaceae</taxon>
        <taxon>Mycobacteroides</taxon>
    </lineage>
</organism>
<proteinExistence type="predicted"/>
<gene>
    <name evidence="1" type="ORF">BKG62_00820</name>
</gene>
<dbReference type="Proteomes" id="UP000180113">
    <property type="component" value="Unassembled WGS sequence"/>
</dbReference>
<dbReference type="RefSeq" id="WP_030095531.1">
    <property type="nucleotide sequence ID" value="NZ_JAPDRD010000001.1"/>
</dbReference>
<evidence type="ECO:0000313" key="1">
    <source>
        <dbReference type="EMBL" id="OHT54786.1"/>
    </source>
</evidence>
<comment type="caution">
    <text evidence="1">The sequence shown here is derived from an EMBL/GenBank/DDBJ whole genome shotgun (WGS) entry which is preliminary data.</text>
</comment>
<protein>
    <submittedName>
        <fullName evidence="1">Uncharacterized protein</fullName>
    </submittedName>
</protein>
<reference evidence="1 2" key="1">
    <citation type="submission" date="2016-10" db="EMBL/GenBank/DDBJ databases">
        <title>Evaluation of Human, Animal and Environmental Mycobacterium chelonae Isolates by Core Genome Phylogenomic Analysis, Targeted Gene Comparison, and Anti-microbial Susceptibility Patterns: A Tale of Mistaken Identities.</title>
        <authorList>
            <person name="Fogelson S.B."/>
            <person name="Camus A.C."/>
            <person name="Lorenz W."/>
            <person name="Vasireddy R."/>
            <person name="Vasireddy S."/>
            <person name="Smith T."/>
            <person name="Brown-Elliott B.A."/>
            <person name="Wallace R.J.Jr."/>
            <person name="Hasan N.A."/>
            <person name="Reischl U."/>
            <person name="Sanchez S."/>
        </authorList>
    </citation>
    <scope>NUCLEOTIDE SEQUENCE [LARGE SCALE GENOMIC DNA]</scope>
    <source>
        <strain evidence="1 2">42895</strain>
    </source>
</reference>
<name>A0AB73M2A8_MYCCH</name>
<dbReference type="EMBL" id="MLHW01000001">
    <property type="protein sequence ID" value="OHT54786.1"/>
    <property type="molecule type" value="Genomic_DNA"/>
</dbReference>